<dbReference type="Proteomes" id="UP001292079">
    <property type="component" value="Unassembled WGS sequence"/>
</dbReference>
<dbReference type="PANTHER" id="PTHR46345">
    <property type="entry name" value="INVERTED FORMIN-2"/>
    <property type="match status" value="1"/>
</dbReference>
<dbReference type="AlphaFoldDB" id="A0AAE1ZAE6"/>
<dbReference type="SMART" id="SM00498">
    <property type="entry name" value="FH2"/>
    <property type="match status" value="1"/>
</dbReference>
<dbReference type="Gene3D" id="1.20.58.2220">
    <property type="entry name" value="Formin, FH2 domain"/>
    <property type="match status" value="2"/>
</dbReference>
<evidence type="ECO:0000313" key="4">
    <source>
        <dbReference type="EMBL" id="KAK4470540.1"/>
    </source>
</evidence>
<organism evidence="4 5">
    <name type="scientific">Schistosoma mekongi</name>
    <name type="common">Parasitic worm</name>
    <dbReference type="NCBI Taxonomy" id="38744"/>
    <lineage>
        <taxon>Eukaryota</taxon>
        <taxon>Metazoa</taxon>
        <taxon>Spiralia</taxon>
        <taxon>Lophotrochozoa</taxon>
        <taxon>Platyhelminthes</taxon>
        <taxon>Trematoda</taxon>
        <taxon>Digenea</taxon>
        <taxon>Strigeidida</taxon>
        <taxon>Schistosomatoidea</taxon>
        <taxon>Schistosomatidae</taxon>
        <taxon>Schistosoma</taxon>
    </lineage>
</organism>
<feature type="domain" description="FH2" evidence="3">
    <location>
        <begin position="437"/>
        <end position="880"/>
    </location>
</feature>
<reference evidence="4" key="2">
    <citation type="journal article" date="2023" name="Infect Dis Poverty">
        <title>Chromosome-scale genome of the human blood fluke Schistosoma mekongi and its implications for public health.</title>
        <authorList>
            <person name="Zhou M."/>
            <person name="Xu L."/>
            <person name="Xu D."/>
            <person name="Chen W."/>
            <person name="Khan J."/>
            <person name="Hu Y."/>
            <person name="Huang H."/>
            <person name="Wei H."/>
            <person name="Zhang Y."/>
            <person name="Chusongsang P."/>
            <person name="Tanasarnprasert K."/>
            <person name="Hu X."/>
            <person name="Limpanont Y."/>
            <person name="Lv Z."/>
        </authorList>
    </citation>
    <scope>NUCLEOTIDE SEQUENCE</scope>
    <source>
        <strain evidence="4">LV_2022a</strain>
    </source>
</reference>
<evidence type="ECO:0000313" key="5">
    <source>
        <dbReference type="Proteomes" id="UP001292079"/>
    </source>
</evidence>
<dbReference type="InterPro" id="IPR042201">
    <property type="entry name" value="FH2_Formin_sf"/>
</dbReference>
<feature type="coiled-coil region" evidence="1">
    <location>
        <begin position="847"/>
        <end position="889"/>
    </location>
</feature>
<accession>A0AAE1ZAE6</accession>
<keyword evidence="1" id="KW-0175">Coiled coil</keyword>
<gene>
    <name evidence="4" type="ORF">MN116_006084</name>
</gene>
<name>A0AAE1ZAE6_SCHME</name>
<dbReference type="Pfam" id="PF02181">
    <property type="entry name" value="FH2"/>
    <property type="match status" value="1"/>
</dbReference>
<feature type="compositionally biased region" description="Basic and acidic residues" evidence="2">
    <location>
        <begin position="1039"/>
        <end position="1053"/>
    </location>
</feature>
<dbReference type="InterPro" id="IPR015425">
    <property type="entry name" value="FH2_Formin"/>
</dbReference>
<sequence length="1071" mass="123971">MNWYSTEGNSTNHKKNHSYILSNELRSQQNVDKRNLLATEIDVKNNNTSWTQCLDLCSSVDNYSQNTSFLDKTSKQQISENSKKFPMVCELSTRKFASSNNSNVHNYFNSQENSKNYLRNVKCPCRQSDEIDCLYWKLRKSLKQNSLLEYYFLLILQHLVKSLLLLNNNFIYRKNECVYTTYMYNIYYIIIIWKKLIQNCHLLICTSKIIHENNFSYCKTLTTIQKCKSQSLTDFSNVMIYNKYPWNISRICHSFSHCFGSSLPILKTKRSTVLNIVQSDNEMITSTSSSCFESICSDSELINKPGEIIPLTISPEHSICLSKEVTKEPSDTEMKSPEFSDFSSMNKIESLEKSCVCKNNTLANSFMSNDNCSVSHSKSLSTTPELPSFPPPPPPLPPTLFIPSKVPALNNTFIESQQPYCQEIKDQIAPSHIINRTYASEYDINKLKPFRWTKICTSQQASVWSNKSSNINNNKCMKNSDHSDTSERHSRNFINLDKLSVLFVQQQKGPMKIPEVNILPNKDSHLPPVSLSKQIIEGKPNYDPYPQKYFDNTNTLENNQTLSQTSNYKLLDTVNYCPTRGRSLSSSRTMKFTQKCHETNLLESHRCLNINIFLRQFRHFHINLLDLINKCNGSSVGSERLKDLIKLLPTDQEIKSLMTFQGDVKIITSPLICELLQTVLEIGNYMNKGGSLGSATGFKISSLLKLSEVRSNDPKITLLHFFVQVTHSKKNSRLSSYLYIELKTNNPQMLLIAETMPQLKEASDVSLDSIIKEINRFRSRLQNTAQYVDEETFEEQSRIREFIEKSNHELNGVQTQVKKVQDLEIKCAQYFCECPTRFRITECLQTFNLFFEKMKSTEQEIKEYEQTNKDRLEKVIRNVELNNTNTEYENKRCRLVENNAKLNQDDHNIMINMISRNLSNLKIVHNRSSRPSTNKLNSFASSNSLSKYIIESDKSNKDKKNTDESNMVSKLNIPHSISLCENKNKIHNNNIKIRSHQLSEQSRRNTRCQFTDNESERERKPWPQIQSQPTNSSVNDINHQSDESKKNSNSEESIYHLNERIKQLSLRFNKN</sequence>
<protein>
    <recommendedName>
        <fullName evidence="3">FH2 domain-containing protein</fullName>
    </recommendedName>
</protein>
<evidence type="ECO:0000259" key="3">
    <source>
        <dbReference type="PROSITE" id="PS51444"/>
    </source>
</evidence>
<reference evidence="4" key="1">
    <citation type="submission" date="2022-04" db="EMBL/GenBank/DDBJ databases">
        <authorList>
            <person name="Xu L."/>
            <person name="Lv Z."/>
        </authorList>
    </citation>
    <scope>NUCLEOTIDE SEQUENCE</scope>
    <source>
        <strain evidence="4">LV_2022a</strain>
    </source>
</reference>
<proteinExistence type="predicted"/>
<dbReference type="SUPFAM" id="SSF101447">
    <property type="entry name" value="Formin homology 2 domain (FH2 domain)"/>
    <property type="match status" value="1"/>
</dbReference>
<dbReference type="PANTHER" id="PTHR46345:SF8">
    <property type="entry name" value="FORMIN 3, ISOFORM B"/>
    <property type="match status" value="1"/>
</dbReference>
<feature type="region of interest" description="Disordered" evidence="2">
    <location>
        <begin position="994"/>
        <end position="1053"/>
    </location>
</feature>
<keyword evidence="5" id="KW-1185">Reference proteome</keyword>
<evidence type="ECO:0000256" key="1">
    <source>
        <dbReference type="SAM" id="Coils"/>
    </source>
</evidence>
<dbReference type="EMBL" id="JALJAT010000004">
    <property type="protein sequence ID" value="KAK4470540.1"/>
    <property type="molecule type" value="Genomic_DNA"/>
</dbReference>
<evidence type="ECO:0000256" key="2">
    <source>
        <dbReference type="SAM" id="MobiDB-lite"/>
    </source>
</evidence>
<feature type="compositionally biased region" description="Polar residues" evidence="2">
    <location>
        <begin position="1024"/>
        <end position="1038"/>
    </location>
</feature>
<dbReference type="PROSITE" id="PS51444">
    <property type="entry name" value="FH2"/>
    <property type="match status" value="1"/>
</dbReference>
<comment type="caution">
    <text evidence="4">The sequence shown here is derived from an EMBL/GenBank/DDBJ whole genome shotgun (WGS) entry which is preliminary data.</text>
</comment>